<feature type="region of interest" description="Disordered" evidence="1">
    <location>
        <begin position="34"/>
        <end position="66"/>
    </location>
</feature>
<comment type="caution">
    <text evidence="2">The sequence shown here is derived from an EMBL/GenBank/DDBJ whole genome shotgun (WGS) entry which is preliminary data.</text>
</comment>
<proteinExistence type="predicted"/>
<feature type="non-terminal residue" evidence="2">
    <location>
        <position position="117"/>
    </location>
</feature>
<keyword evidence="3" id="KW-1185">Reference proteome</keyword>
<sequence>AFATTAAAAFLVQPGEPGVPEVGGRVGARACPWRRGAGGHDLQEGRGGQNAAAPAEARAAGAGAGHAVRQQGLHGLPAVHAAEAARGPRACGAAAADAGAVDAGAAAAPGGAPVAAD</sequence>
<feature type="non-terminal residue" evidence="2">
    <location>
        <position position="1"/>
    </location>
</feature>
<reference evidence="2" key="1">
    <citation type="submission" date="2023-10" db="EMBL/GenBank/DDBJ databases">
        <authorList>
            <person name="Chen Y."/>
            <person name="Shah S."/>
            <person name="Dougan E. K."/>
            <person name="Thang M."/>
            <person name="Chan C."/>
        </authorList>
    </citation>
    <scope>NUCLEOTIDE SEQUENCE [LARGE SCALE GENOMIC DNA]</scope>
</reference>
<evidence type="ECO:0000313" key="3">
    <source>
        <dbReference type="Proteomes" id="UP001189429"/>
    </source>
</evidence>
<protein>
    <submittedName>
        <fullName evidence="2">Uncharacterized protein</fullName>
    </submittedName>
</protein>
<organism evidence="2 3">
    <name type="scientific">Prorocentrum cordatum</name>
    <dbReference type="NCBI Taxonomy" id="2364126"/>
    <lineage>
        <taxon>Eukaryota</taxon>
        <taxon>Sar</taxon>
        <taxon>Alveolata</taxon>
        <taxon>Dinophyceae</taxon>
        <taxon>Prorocentrales</taxon>
        <taxon>Prorocentraceae</taxon>
        <taxon>Prorocentrum</taxon>
    </lineage>
</organism>
<gene>
    <name evidence="2" type="ORF">PCOR1329_LOCUS59989</name>
</gene>
<dbReference type="Proteomes" id="UP001189429">
    <property type="component" value="Unassembled WGS sequence"/>
</dbReference>
<dbReference type="EMBL" id="CAUYUJ010017497">
    <property type="protein sequence ID" value="CAK0875289.1"/>
    <property type="molecule type" value="Genomic_DNA"/>
</dbReference>
<feature type="compositionally biased region" description="Low complexity" evidence="1">
    <location>
        <begin position="49"/>
        <end position="66"/>
    </location>
</feature>
<accession>A0ABN9VQT9</accession>
<evidence type="ECO:0000313" key="2">
    <source>
        <dbReference type="EMBL" id="CAK0875289.1"/>
    </source>
</evidence>
<name>A0ABN9VQT9_9DINO</name>
<evidence type="ECO:0000256" key="1">
    <source>
        <dbReference type="SAM" id="MobiDB-lite"/>
    </source>
</evidence>